<name>R2T254_9ENTE</name>
<dbReference type="Proteomes" id="UP000013782">
    <property type="component" value="Unassembled WGS sequence"/>
</dbReference>
<dbReference type="eggNOG" id="COG3950">
    <property type="taxonomic scope" value="Bacteria"/>
</dbReference>
<dbReference type="GO" id="GO:0016887">
    <property type="term" value="F:ATP hydrolysis activity"/>
    <property type="evidence" value="ECO:0007669"/>
    <property type="project" value="InterPro"/>
</dbReference>
<dbReference type="SUPFAM" id="SSF52540">
    <property type="entry name" value="P-loop containing nucleoside triphosphate hydrolases"/>
    <property type="match status" value="1"/>
</dbReference>
<dbReference type="RefSeq" id="WP_010757065.1">
    <property type="nucleotide sequence ID" value="NZ_ASWD01000001.1"/>
</dbReference>
<keyword evidence="3" id="KW-1185">Reference proteome</keyword>
<dbReference type="HOGENOM" id="CLU_049298_0_0_9"/>
<accession>R2T254</accession>
<dbReference type="PANTHER" id="PTHR43581:SF2">
    <property type="entry name" value="EXCINUCLEASE ATPASE SUBUNIT"/>
    <property type="match status" value="1"/>
</dbReference>
<dbReference type="Pfam" id="PF13304">
    <property type="entry name" value="AAA_21"/>
    <property type="match status" value="1"/>
</dbReference>
<dbReference type="Gene3D" id="3.40.50.300">
    <property type="entry name" value="P-loop containing nucleotide triphosphate hydrolases"/>
    <property type="match status" value="1"/>
</dbReference>
<dbReference type="EMBL" id="AJAQ01000015">
    <property type="protein sequence ID" value="EOH94339.1"/>
    <property type="molecule type" value="Genomic_DNA"/>
</dbReference>
<sequence length="449" mass="51888">MLLEFENIAKVKKAAIEMTDITVITGVNNSGKSTVGKLVYALSAGIALYQGNYLFSLKYTLIMEELENLERWVDSETFPAVNALRRELQTVLYRMQRKANELEQREVFAEDAYLAEKIAQLLNMLQKKMATYLKWSNRPQLAAIIKTIQQQQRRDFLDQKVTAALFDRLLRQEFSNYLISDVSFAKSAVLSIKEENNDQLLLNYKNNRLDEYQCLFQLSQPYQEAIYLDDAFLLENLSSSIEEKVFGAAPSEKLQLVSEAPHRRRLLEQIKHRKPEEKYLRDKRIKAIFAEILSGGLMLKHGSYYFFQKNAAKGIPFDALSSGMKTFAVLQLIIENGLVMDSDYLILEEPEVHLHPQWQVKLAELIVYLSTVYSTKVLVTSHSPYFIEALSIYSAKQKQPTRIKFYNAQLDKKELGTSTIVDVTDQLETIYAEMYRSLIYLEELRAELD</sequence>
<organism evidence="2 3">
    <name type="scientific">Enterococcus pallens ATCC BAA-351</name>
    <dbReference type="NCBI Taxonomy" id="1158607"/>
    <lineage>
        <taxon>Bacteria</taxon>
        <taxon>Bacillati</taxon>
        <taxon>Bacillota</taxon>
        <taxon>Bacilli</taxon>
        <taxon>Lactobacillales</taxon>
        <taxon>Enterococcaceae</taxon>
        <taxon>Enterococcus</taxon>
    </lineage>
</organism>
<dbReference type="InterPro" id="IPR003959">
    <property type="entry name" value="ATPase_AAA_core"/>
</dbReference>
<dbReference type="GO" id="GO:0005524">
    <property type="term" value="F:ATP binding"/>
    <property type="evidence" value="ECO:0007669"/>
    <property type="project" value="InterPro"/>
</dbReference>
<gene>
    <name evidence="2" type="ORF">UAU_02074</name>
</gene>
<evidence type="ECO:0000313" key="2">
    <source>
        <dbReference type="EMBL" id="EOH94339.1"/>
    </source>
</evidence>
<dbReference type="AlphaFoldDB" id="R2T254"/>
<comment type="caution">
    <text evidence="2">The sequence shown here is derived from an EMBL/GenBank/DDBJ whole genome shotgun (WGS) entry which is preliminary data.</text>
</comment>
<dbReference type="OrthoDB" id="308933at2"/>
<evidence type="ECO:0000259" key="1">
    <source>
        <dbReference type="Pfam" id="PF13304"/>
    </source>
</evidence>
<dbReference type="InterPro" id="IPR027417">
    <property type="entry name" value="P-loop_NTPase"/>
</dbReference>
<reference evidence="2 3" key="1">
    <citation type="submission" date="2013-02" db="EMBL/GenBank/DDBJ databases">
        <title>The Genome Sequence of Enterococcus pallens BAA-351.</title>
        <authorList>
            <consortium name="The Broad Institute Genome Sequencing Platform"/>
            <consortium name="The Broad Institute Genome Sequencing Center for Infectious Disease"/>
            <person name="Earl A.M."/>
            <person name="Gilmore M.S."/>
            <person name="Lebreton F."/>
            <person name="Walker B."/>
            <person name="Young S.K."/>
            <person name="Zeng Q."/>
            <person name="Gargeya S."/>
            <person name="Fitzgerald M."/>
            <person name="Haas B."/>
            <person name="Abouelleil A."/>
            <person name="Alvarado L."/>
            <person name="Arachchi H.M."/>
            <person name="Berlin A.M."/>
            <person name="Chapman S.B."/>
            <person name="Dewar J."/>
            <person name="Goldberg J."/>
            <person name="Griggs A."/>
            <person name="Gujja S."/>
            <person name="Hansen M."/>
            <person name="Howarth C."/>
            <person name="Imamovic A."/>
            <person name="Larimer J."/>
            <person name="McCowan C."/>
            <person name="Murphy C."/>
            <person name="Neiman D."/>
            <person name="Pearson M."/>
            <person name="Priest M."/>
            <person name="Roberts A."/>
            <person name="Saif S."/>
            <person name="Shea T."/>
            <person name="Sisk P."/>
            <person name="Sykes S."/>
            <person name="Wortman J."/>
            <person name="Nusbaum C."/>
            <person name="Birren B."/>
        </authorList>
    </citation>
    <scope>NUCLEOTIDE SEQUENCE [LARGE SCALE GENOMIC DNA]</scope>
    <source>
        <strain evidence="2 3">ATCC BAA-351</strain>
    </source>
</reference>
<evidence type="ECO:0000313" key="3">
    <source>
        <dbReference type="Proteomes" id="UP000013782"/>
    </source>
</evidence>
<dbReference type="PANTHER" id="PTHR43581">
    <property type="entry name" value="ATP/GTP PHOSPHATASE"/>
    <property type="match status" value="1"/>
</dbReference>
<dbReference type="InterPro" id="IPR051396">
    <property type="entry name" value="Bact_Antivir_Def_Nuclease"/>
</dbReference>
<feature type="domain" description="ATPase AAA-type core" evidence="1">
    <location>
        <begin position="269"/>
        <end position="388"/>
    </location>
</feature>
<proteinExistence type="predicted"/>
<dbReference type="STRING" id="160454.RV10_GL001867"/>
<dbReference type="PATRIC" id="fig|1158607.3.peg.2046"/>
<protein>
    <recommendedName>
        <fullName evidence="1">ATPase AAA-type core domain-containing protein</fullName>
    </recommendedName>
</protein>